<evidence type="ECO:0000313" key="1">
    <source>
        <dbReference type="EMBL" id="ARF12116.1"/>
    </source>
</evidence>
<accession>A0A1V0SK73</accession>
<gene>
    <name evidence="1" type="ORF">Klosneuvirus_3_251</name>
</gene>
<reference evidence="1" key="1">
    <citation type="journal article" date="2017" name="Science">
        <title>Giant viruses with an expanded complement of translation system components.</title>
        <authorList>
            <person name="Schulz F."/>
            <person name="Yutin N."/>
            <person name="Ivanova N.N."/>
            <person name="Ortega D.R."/>
            <person name="Lee T.K."/>
            <person name="Vierheilig J."/>
            <person name="Daims H."/>
            <person name="Horn M."/>
            <person name="Wagner M."/>
            <person name="Jensen G.J."/>
            <person name="Kyrpides N.C."/>
            <person name="Koonin E.V."/>
            <person name="Woyke T."/>
        </authorList>
    </citation>
    <scope>NUCLEOTIDE SEQUENCE</scope>
    <source>
        <strain evidence="1">KNV1</strain>
    </source>
</reference>
<protein>
    <submittedName>
        <fullName evidence="1">Uncharacterized protein</fullName>
    </submittedName>
</protein>
<organism evidence="1">
    <name type="scientific">Klosneuvirus KNV1</name>
    <dbReference type="NCBI Taxonomy" id="1977640"/>
    <lineage>
        <taxon>Viruses</taxon>
        <taxon>Varidnaviria</taxon>
        <taxon>Bamfordvirae</taxon>
        <taxon>Nucleocytoviricota</taxon>
        <taxon>Megaviricetes</taxon>
        <taxon>Imitervirales</taxon>
        <taxon>Mimiviridae</taxon>
        <taxon>Klosneuvirinae</taxon>
        <taxon>Klosneuvirus</taxon>
    </lineage>
</organism>
<sequence length="94" mass="11041">MLNKTYQMLSFIRNPGNKCFQRAYHSQSIMVNNLCFDKSKILNVTMRPSHLWINHPFILDITYDEPCKTITQIPVGSAIIYHENTLHLNDYILL</sequence>
<name>A0A1V0SK73_9VIRU</name>
<dbReference type="EMBL" id="KY684110">
    <property type="protein sequence ID" value="ARF12116.1"/>
    <property type="molecule type" value="Genomic_DNA"/>
</dbReference>
<proteinExistence type="predicted"/>